<keyword evidence="3" id="KW-1185">Reference proteome</keyword>
<dbReference type="SUPFAM" id="SSF51182">
    <property type="entry name" value="RmlC-like cupins"/>
    <property type="match status" value="1"/>
</dbReference>
<dbReference type="EMBL" id="FWZT01000008">
    <property type="protein sequence ID" value="SMF27245.1"/>
    <property type="molecule type" value="Genomic_DNA"/>
</dbReference>
<dbReference type="Pfam" id="PF07883">
    <property type="entry name" value="Cupin_2"/>
    <property type="match status" value="1"/>
</dbReference>
<protein>
    <submittedName>
        <fullName evidence="2">Cupin domain-containing protein</fullName>
    </submittedName>
</protein>
<organism evidence="2 3">
    <name type="scientific">Pseudobacteriovorax antillogorgiicola</name>
    <dbReference type="NCBI Taxonomy" id="1513793"/>
    <lineage>
        <taxon>Bacteria</taxon>
        <taxon>Pseudomonadati</taxon>
        <taxon>Bdellovibrionota</taxon>
        <taxon>Oligoflexia</taxon>
        <taxon>Oligoflexales</taxon>
        <taxon>Pseudobacteriovoracaceae</taxon>
        <taxon>Pseudobacteriovorax</taxon>
    </lineage>
</organism>
<reference evidence="3" key="1">
    <citation type="submission" date="2017-04" db="EMBL/GenBank/DDBJ databases">
        <authorList>
            <person name="Varghese N."/>
            <person name="Submissions S."/>
        </authorList>
    </citation>
    <scope>NUCLEOTIDE SEQUENCE [LARGE SCALE GENOMIC DNA]</scope>
    <source>
        <strain evidence="3">RKEM611</strain>
    </source>
</reference>
<accession>A0A1Y6BTE8</accession>
<dbReference type="InterPro" id="IPR011051">
    <property type="entry name" value="RmlC_Cupin_sf"/>
</dbReference>
<dbReference type="AlphaFoldDB" id="A0A1Y6BTE8"/>
<gene>
    <name evidence="2" type="ORF">SAMN06296036_108202</name>
</gene>
<dbReference type="Proteomes" id="UP000192907">
    <property type="component" value="Unassembled WGS sequence"/>
</dbReference>
<evidence type="ECO:0000313" key="2">
    <source>
        <dbReference type="EMBL" id="SMF27245.1"/>
    </source>
</evidence>
<evidence type="ECO:0000259" key="1">
    <source>
        <dbReference type="Pfam" id="PF07883"/>
    </source>
</evidence>
<dbReference type="InterPro" id="IPR014710">
    <property type="entry name" value="RmlC-like_jellyroll"/>
</dbReference>
<feature type="domain" description="Cupin type-2" evidence="1">
    <location>
        <begin position="29"/>
        <end position="90"/>
    </location>
</feature>
<dbReference type="InterPro" id="IPR013096">
    <property type="entry name" value="Cupin_2"/>
</dbReference>
<dbReference type="Gene3D" id="2.60.120.10">
    <property type="entry name" value="Jelly Rolls"/>
    <property type="match status" value="1"/>
</dbReference>
<proteinExistence type="predicted"/>
<dbReference type="STRING" id="1513793.SAMN06296036_108202"/>
<evidence type="ECO:0000313" key="3">
    <source>
        <dbReference type="Proteomes" id="UP000192907"/>
    </source>
</evidence>
<sequence>MAFDKDNPANNPKMGYLMSQFSFETDWDSWEMHPNGDEVVFCISGHIKFILEVDGEQRVVELKPGQYIVVPQNTRHTAKIAEPSSALFLTWGYGTENRKIDENTSV</sequence>
<name>A0A1Y6BTE8_9BACT</name>